<dbReference type="PANTHER" id="PTHR22933:SF44">
    <property type="entry name" value="RE15157P"/>
    <property type="match status" value="1"/>
</dbReference>
<feature type="compositionally biased region" description="Polar residues" evidence="2">
    <location>
        <begin position="216"/>
        <end position="229"/>
    </location>
</feature>
<feature type="compositionally biased region" description="Polar residues" evidence="2">
    <location>
        <begin position="240"/>
        <end position="253"/>
    </location>
</feature>
<dbReference type="InterPro" id="IPR052976">
    <property type="entry name" value="Scoloptoxin-like"/>
</dbReference>
<feature type="coiled-coil region" evidence="1">
    <location>
        <begin position="104"/>
        <end position="131"/>
    </location>
</feature>
<feature type="region of interest" description="Disordered" evidence="2">
    <location>
        <begin position="210"/>
        <end position="253"/>
    </location>
</feature>
<dbReference type="OrthoDB" id="6514762at2759"/>
<dbReference type="PANTHER" id="PTHR22933">
    <property type="entry name" value="FI18007P1-RELATED"/>
    <property type="match status" value="1"/>
</dbReference>
<dbReference type="AlphaFoldDB" id="A0A4C1T1Q9"/>
<accession>A0A4C1T1Q9</accession>
<sequence length="253" mass="28854">MASSGYSSYGSQNAIGAYRTFQKTSFSCSGRPSGYYADVETGCQRMLICDHWYMVNCSKAEKDYTANLLIGQRDKPFVNDGKITYGHHDQIFRSSLCTDYSVLNQIYDNTVQKLKDKNMQLNQQQQATGQQRWKIPAPSRIILPPSYEPQIVDESSARPSTRISYYTRETTTTTRKPSSLQPISNFKYQTSKFDNVAALHNRHDDHLQFEHDDLGTSHSTRYNTSSDFNSAEDRFAKTPLKSTTQRNQLSTTT</sequence>
<evidence type="ECO:0000313" key="4">
    <source>
        <dbReference type="Proteomes" id="UP000299102"/>
    </source>
</evidence>
<organism evidence="3 4">
    <name type="scientific">Eumeta variegata</name>
    <name type="common">Bagworm moth</name>
    <name type="synonym">Eumeta japonica</name>
    <dbReference type="NCBI Taxonomy" id="151549"/>
    <lineage>
        <taxon>Eukaryota</taxon>
        <taxon>Metazoa</taxon>
        <taxon>Ecdysozoa</taxon>
        <taxon>Arthropoda</taxon>
        <taxon>Hexapoda</taxon>
        <taxon>Insecta</taxon>
        <taxon>Pterygota</taxon>
        <taxon>Neoptera</taxon>
        <taxon>Endopterygota</taxon>
        <taxon>Lepidoptera</taxon>
        <taxon>Glossata</taxon>
        <taxon>Ditrysia</taxon>
        <taxon>Tineoidea</taxon>
        <taxon>Psychidae</taxon>
        <taxon>Oiketicinae</taxon>
        <taxon>Eumeta</taxon>
    </lineage>
</organism>
<dbReference type="Proteomes" id="UP000299102">
    <property type="component" value="Unassembled WGS sequence"/>
</dbReference>
<reference evidence="3 4" key="1">
    <citation type="journal article" date="2019" name="Commun. Biol.">
        <title>The bagworm genome reveals a unique fibroin gene that provides high tensile strength.</title>
        <authorList>
            <person name="Kono N."/>
            <person name="Nakamura H."/>
            <person name="Ohtoshi R."/>
            <person name="Tomita M."/>
            <person name="Numata K."/>
            <person name="Arakawa K."/>
        </authorList>
    </citation>
    <scope>NUCLEOTIDE SEQUENCE [LARGE SCALE GENOMIC DNA]</scope>
</reference>
<evidence type="ECO:0000256" key="2">
    <source>
        <dbReference type="SAM" id="MobiDB-lite"/>
    </source>
</evidence>
<dbReference type="EMBL" id="BGZK01004284">
    <property type="protein sequence ID" value="GBP08115.1"/>
    <property type="molecule type" value="Genomic_DNA"/>
</dbReference>
<keyword evidence="4" id="KW-1185">Reference proteome</keyword>
<evidence type="ECO:0000256" key="1">
    <source>
        <dbReference type="SAM" id="Coils"/>
    </source>
</evidence>
<comment type="caution">
    <text evidence="3">The sequence shown here is derived from an EMBL/GenBank/DDBJ whole genome shotgun (WGS) entry which is preliminary data.</text>
</comment>
<gene>
    <name evidence="3" type="ORF">EVAR_69196_1</name>
</gene>
<proteinExistence type="predicted"/>
<evidence type="ECO:0000313" key="3">
    <source>
        <dbReference type="EMBL" id="GBP08115.1"/>
    </source>
</evidence>
<name>A0A4C1T1Q9_EUMVA</name>
<keyword evidence="1" id="KW-0175">Coiled coil</keyword>
<protein>
    <submittedName>
        <fullName evidence="3">Uncharacterized protein</fullName>
    </submittedName>
</protein>